<organism evidence="1 2">
    <name type="scientific">Ixodes persulcatus</name>
    <name type="common">Taiga tick</name>
    <dbReference type="NCBI Taxonomy" id="34615"/>
    <lineage>
        <taxon>Eukaryota</taxon>
        <taxon>Metazoa</taxon>
        <taxon>Ecdysozoa</taxon>
        <taxon>Arthropoda</taxon>
        <taxon>Chelicerata</taxon>
        <taxon>Arachnida</taxon>
        <taxon>Acari</taxon>
        <taxon>Parasitiformes</taxon>
        <taxon>Ixodida</taxon>
        <taxon>Ixodoidea</taxon>
        <taxon>Ixodidae</taxon>
        <taxon>Ixodinae</taxon>
        <taxon>Ixodes</taxon>
    </lineage>
</organism>
<dbReference type="Proteomes" id="UP000805193">
    <property type="component" value="Unassembled WGS sequence"/>
</dbReference>
<name>A0AC60NTG4_IXOPE</name>
<evidence type="ECO:0000313" key="1">
    <source>
        <dbReference type="EMBL" id="KAG0410438.1"/>
    </source>
</evidence>
<evidence type="ECO:0000313" key="2">
    <source>
        <dbReference type="Proteomes" id="UP000805193"/>
    </source>
</evidence>
<reference evidence="1 2" key="1">
    <citation type="journal article" date="2020" name="Cell">
        <title>Large-Scale Comparative Analyses of Tick Genomes Elucidate Their Genetic Diversity and Vector Capacities.</title>
        <authorList>
            <consortium name="Tick Genome and Microbiome Consortium (TIGMIC)"/>
            <person name="Jia N."/>
            <person name="Wang J."/>
            <person name="Shi W."/>
            <person name="Du L."/>
            <person name="Sun Y."/>
            <person name="Zhan W."/>
            <person name="Jiang J.F."/>
            <person name="Wang Q."/>
            <person name="Zhang B."/>
            <person name="Ji P."/>
            <person name="Bell-Sakyi L."/>
            <person name="Cui X.M."/>
            <person name="Yuan T.T."/>
            <person name="Jiang B.G."/>
            <person name="Yang W.F."/>
            <person name="Lam T.T."/>
            <person name="Chang Q.C."/>
            <person name="Ding S.J."/>
            <person name="Wang X.J."/>
            <person name="Zhu J.G."/>
            <person name="Ruan X.D."/>
            <person name="Zhao L."/>
            <person name="Wei J.T."/>
            <person name="Ye R.Z."/>
            <person name="Que T.C."/>
            <person name="Du C.H."/>
            <person name="Zhou Y.H."/>
            <person name="Cheng J.X."/>
            <person name="Dai P.F."/>
            <person name="Guo W.B."/>
            <person name="Han X.H."/>
            <person name="Huang E.J."/>
            <person name="Li L.F."/>
            <person name="Wei W."/>
            <person name="Gao Y.C."/>
            <person name="Liu J.Z."/>
            <person name="Shao H.Z."/>
            <person name="Wang X."/>
            <person name="Wang C.C."/>
            <person name="Yang T.C."/>
            <person name="Huo Q.B."/>
            <person name="Li W."/>
            <person name="Chen H.Y."/>
            <person name="Chen S.E."/>
            <person name="Zhou L.G."/>
            <person name="Ni X.B."/>
            <person name="Tian J.H."/>
            <person name="Sheng Y."/>
            <person name="Liu T."/>
            <person name="Pan Y.S."/>
            <person name="Xia L.Y."/>
            <person name="Li J."/>
            <person name="Zhao F."/>
            <person name="Cao W.C."/>
        </authorList>
    </citation>
    <scope>NUCLEOTIDE SEQUENCE [LARGE SCALE GENOMIC DNA]</scope>
    <source>
        <strain evidence="1">Iper-2018</strain>
    </source>
</reference>
<dbReference type="EMBL" id="JABSTQ010011520">
    <property type="protein sequence ID" value="KAG0410438.1"/>
    <property type="molecule type" value="Genomic_DNA"/>
</dbReference>
<gene>
    <name evidence="1" type="ORF">HPB47_012438</name>
</gene>
<accession>A0AC60NTG4</accession>
<protein>
    <submittedName>
        <fullName evidence="1">Uncharacterized protein</fullName>
    </submittedName>
</protein>
<keyword evidence="2" id="KW-1185">Reference proteome</keyword>
<comment type="caution">
    <text evidence="1">The sequence shown here is derived from an EMBL/GenBank/DDBJ whole genome shotgun (WGS) entry which is preliminary data.</text>
</comment>
<proteinExistence type="predicted"/>
<sequence>MEGEAAKGVRGSRSRRRERRMHKQQAVRCGQQSGDDGDESPGRSKPPRPPTRKKRNKEPVFEEDVIDGFAILSFRTYEELEVSRPNLALLRPSVRGCQRPDGPATALGLCGGPFGARGRCFVPGTPPSTAARRLGNRWAAGGRRALFALADAAAAAAPGPRESLLSVHLGLTDYCSSIPTHRGPGTSATGTTSGPGVAREAPGTLCPPATLKFPLTERGGPWRGMAQSPVLAPLKSRRRPTP</sequence>